<dbReference type="GO" id="GO:0003677">
    <property type="term" value="F:DNA binding"/>
    <property type="evidence" value="ECO:0007669"/>
    <property type="project" value="InterPro"/>
</dbReference>
<dbReference type="RefSeq" id="WP_057903280.1">
    <property type="nucleotide sequence ID" value="NZ_AZDA01000003.1"/>
</dbReference>
<accession>A0A0R1H2R8</accession>
<organism evidence="2 3">
    <name type="scientific">Loigolactobacillus bifermentans DSM 20003</name>
    <dbReference type="NCBI Taxonomy" id="1423726"/>
    <lineage>
        <taxon>Bacteria</taxon>
        <taxon>Bacillati</taxon>
        <taxon>Bacillota</taxon>
        <taxon>Bacilli</taxon>
        <taxon>Lactobacillales</taxon>
        <taxon>Lactobacillaceae</taxon>
        <taxon>Loigolactobacillus</taxon>
    </lineage>
</organism>
<dbReference type="InterPro" id="IPR010982">
    <property type="entry name" value="Lambda_DNA-bd_dom_sf"/>
</dbReference>
<dbReference type="AlphaFoldDB" id="A0A0R1H2R8"/>
<protein>
    <recommendedName>
        <fullName evidence="1">HTH cro/C1-type domain-containing protein</fullName>
    </recommendedName>
</protein>
<evidence type="ECO:0000313" key="3">
    <source>
        <dbReference type="Proteomes" id="UP000051461"/>
    </source>
</evidence>
<dbReference type="Pfam" id="PF01381">
    <property type="entry name" value="HTH_3"/>
    <property type="match status" value="1"/>
</dbReference>
<dbReference type="OrthoDB" id="2988083at2"/>
<proteinExistence type="predicted"/>
<dbReference type="Proteomes" id="UP000051461">
    <property type="component" value="Unassembled WGS sequence"/>
</dbReference>
<name>A0A0R1H2R8_9LACO</name>
<gene>
    <name evidence="2" type="ORF">FC07_GL002595</name>
</gene>
<dbReference type="CDD" id="cd00093">
    <property type="entry name" value="HTH_XRE"/>
    <property type="match status" value="1"/>
</dbReference>
<evidence type="ECO:0000313" key="2">
    <source>
        <dbReference type="EMBL" id="KRK40843.1"/>
    </source>
</evidence>
<dbReference type="InterPro" id="IPR001387">
    <property type="entry name" value="Cro/C1-type_HTH"/>
</dbReference>
<reference evidence="2 3" key="1">
    <citation type="journal article" date="2015" name="Genome Announc.">
        <title>Expanding the biotechnology potential of lactobacilli through comparative genomics of 213 strains and associated genera.</title>
        <authorList>
            <person name="Sun Z."/>
            <person name="Harris H.M."/>
            <person name="McCann A."/>
            <person name="Guo C."/>
            <person name="Argimon S."/>
            <person name="Zhang W."/>
            <person name="Yang X."/>
            <person name="Jeffery I.B."/>
            <person name="Cooney J.C."/>
            <person name="Kagawa T.F."/>
            <person name="Liu W."/>
            <person name="Song Y."/>
            <person name="Salvetti E."/>
            <person name="Wrobel A."/>
            <person name="Rasinkangas P."/>
            <person name="Parkhill J."/>
            <person name="Rea M.C."/>
            <person name="O'Sullivan O."/>
            <person name="Ritari J."/>
            <person name="Douillard F.P."/>
            <person name="Paul Ross R."/>
            <person name="Yang R."/>
            <person name="Briner A.E."/>
            <person name="Felis G.E."/>
            <person name="de Vos W.M."/>
            <person name="Barrangou R."/>
            <person name="Klaenhammer T.R."/>
            <person name="Caufield P.W."/>
            <person name="Cui Y."/>
            <person name="Zhang H."/>
            <person name="O'Toole P.W."/>
        </authorList>
    </citation>
    <scope>NUCLEOTIDE SEQUENCE [LARGE SCALE GENOMIC DNA]</scope>
    <source>
        <strain evidence="2 3">DSM 20003</strain>
    </source>
</reference>
<dbReference type="STRING" id="1423726.FC07_GL002595"/>
<dbReference type="SUPFAM" id="SSF47413">
    <property type="entry name" value="lambda repressor-like DNA-binding domains"/>
    <property type="match status" value="1"/>
</dbReference>
<sequence>MYLKKVRTDLNLTQKEFAKRLGYSKSHYSKVEGGFVKPSYDFLLKVYNETNCDMNGFFKKSLLQPALE</sequence>
<dbReference type="Gene3D" id="1.10.260.40">
    <property type="entry name" value="lambda repressor-like DNA-binding domains"/>
    <property type="match status" value="1"/>
</dbReference>
<dbReference type="PATRIC" id="fig|1423726.3.peg.2699"/>
<dbReference type="SMART" id="SM00530">
    <property type="entry name" value="HTH_XRE"/>
    <property type="match status" value="1"/>
</dbReference>
<evidence type="ECO:0000259" key="1">
    <source>
        <dbReference type="PROSITE" id="PS50943"/>
    </source>
</evidence>
<feature type="domain" description="HTH cro/C1-type" evidence="1">
    <location>
        <begin position="3"/>
        <end position="57"/>
    </location>
</feature>
<comment type="caution">
    <text evidence="2">The sequence shown here is derived from an EMBL/GenBank/DDBJ whole genome shotgun (WGS) entry which is preliminary data.</text>
</comment>
<dbReference type="PROSITE" id="PS50943">
    <property type="entry name" value="HTH_CROC1"/>
    <property type="match status" value="1"/>
</dbReference>
<keyword evidence="3" id="KW-1185">Reference proteome</keyword>
<dbReference type="EMBL" id="AZDA01000003">
    <property type="protein sequence ID" value="KRK40843.1"/>
    <property type="molecule type" value="Genomic_DNA"/>
</dbReference>